<dbReference type="EMBL" id="RWGY01000011">
    <property type="protein sequence ID" value="TVU29131.1"/>
    <property type="molecule type" value="Genomic_DNA"/>
</dbReference>
<dbReference type="Gramene" id="TVU29131">
    <property type="protein sequence ID" value="TVU29131"/>
    <property type="gene ID" value="EJB05_20683"/>
</dbReference>
<reference evidence="2 3" key="1">
    <citation type="journal article" date="2019" name="Sci. Rep.">
        <title>A high-quality genome of Eragrostis curvula grass provides insights into Poaceae evolution and supports new strategies to enhance forage quality.</title>
        <authorList>
            <person name="Carballo J."/>
            <person name="Santos B.A.C.M."/>
            <person name="Zappacosta D."/>
            <person name="Garbus I."/>
            <person name="Selva J.P."/>
            <person name="Gallo C.A."/>
            <person name="Diaz A."/>
            <person name="Albertini E."/>
            <person name="Caccamo M."/>
            <person name="Echenique V."/>
        </authorList>
    </citation>
    <scope>NUCLEOTIDE SEQUENCE [LARGE SCALE GENOMIC DNA]</scope>
    <source>
        <strain evidence="3">cv. Victoria</strain>
        <tissue evidence="2">Leaf</tissue>
    </source>
</reference>
<dbReference type="EMBL" id="RWGY01000307">
    <property type="protein sequence ID" value="TVU02606.1"/>
    <property type="molecule type" value="Genomic_DNA"/>
</dbReference>
<dbReference type="OrthoDB" id="19768at2759"/>
<organism evidence="2 3">
    <name type="scientific">Eragrostis curvula</name>
    <name type="common">weeping love grass</name>
    <dbReference type="NCBI Taxonomy" id="38414"/>
    <lineage>
        <taxon>Eukaryota</taxon>
        <taxon>Viridiplantae</taxon>
        <taxon>Streptophyta</taxon>
        <taxon>Embryophyta</taxon>
        <taxon>Tracheophyta</taxon>
        <taxon>Spermatophyta</taxon>
        <taxon>Magnoliopsida</taxon>
        <taxon>Liliopsida</taxon>
        <taxon>Poales</taxon>
        <taxon>Poaceae</taxon>
        <taxon>PACMAD clade</taxon>
        <taxon>Chloridoideae</taxon>
        <taxon>Eragrostideae</taxon>
        <taxon>Eragrostidinae</taxon>
        <taxon>Eragrostis</taxon>
    </lineage>
</organism>
<dbReference type="Proteomes" id="UP000324897">
    <property type="component" value="Chromosome 1"/>
</dbReference>
<evidence type="ECO:0008006" key="4">
    <source>
        <dbReference type="Google" id="ProtNLM"/>
    </source>
</evidence>
<evidence type="ECO:0000313" key="2">
    <source>
        <dbReference type="EMBL" id="TVU29131.1"/>
    </source>
</evidence>
<evidence type="ECO:0000313" key="1">
    <source>
        <dbReference type="EMBL" id="TVU02606.1"/>
    </source>
</evidence>
<sequence>MRVNRECTISSGMQMSTDPNHYGMFPQSFCNQHVVSFQTSSIANASGVMPGCLDTSSGMNDNLAMLNTTPSTIVSTGSPNMISDSSQSIKYSAPMAVDWSFLELQILNDGLNKYANEPGIMKYIKIAAMLPDKTRKEATRRRKPEEHYLGKRIKDRKDKMAEPSTWVANPPIQTDMRASSFMPCNTSQNNGLLSGGW</sequence>
<accession>A0A5J9V147</accession>
<dbReference type="Gramene" id="TVU02606">
    <property type="protein sequence ID" value="TVU02606"/>
    <property type="gene ID" value="EJB05_51897"/>
</dbReference>
<comment type="caution">
    <text evidence="2">The sequence shown here is derived from an EMBL/GenBank/DDBJ whole genome shotgun (WGS) entry which is preliminary data.</text>
</comment>
<name>A0A5J9V147_9POAL</name>
<dbReference type="AlphaFoldDB" id="A0A5J9V147"/>
<evidence type="ECO:0000313" key="3">
    <source>
        <dbReference type="Proteomes" id="UP000324897"/>
    </source>
</evidence>
<gene>
    <name evidence="2" type="ORF">EJB05_20683</name>
    <name evidence="1" type="ORF">EJB05_51897</name>
</gene>
<proteinExistence type="predicted"/>
<dbReference type="PANTHER" id="PTHR14000">
    <property type="entry name" value="FINGER CCCH DOMAIN PROTEIN, PUTATIVE (DUF3755)-RELATED"/>
    <property type="match status" value="1"/>
</dbReference>
<keyword evidence="3" id="KW-1185">Reference proteome</keyword>
<protein>
    <recommendedName>
        <fullName evidence="4">Myb-like domain-containing protein</fullName>
    </recommendedName>
</protein>
<dbReference type="PANTHER" id="PTHR14000:SF6">
    <property type="entry name" value="OS02G0631200 PROTEIN"/>
    <property type="match status" value="1"/>
</dbReference>